<name>A0AAD2G7Y9_9STRA</name>
<dbReference type="Proteomes" id="UP001295423">
    <property type="component" value="Unassembled WGS sequence"/>
</dbReference>
<evidence type="ECO:0000313" key="2">
    <source>
        <dbReference type="Proteomes" id="UP001295423"/>
    </source>
</evidence>
<keyword evidence="2" id="KW-1185">Reference proteome</keyword>
<reference evidence="1" key="1">
    <citation type="submission" date="2023-08" db="EMBL/GenBank/DDBJ databases">
        <authorList>
            <person name="Audoor S."/>
            <person name="Bilcke G."/>
        </authorList>
    </citation>
    <scope>NUCLEOTIDE SEQUENCE</scope>
</reference>
<evidence type="ECO:0000313" key="1">
    <source>
        <dbReference type="EMBL" id="CAJ1965939.1"/>
    </source>
</evidence>
<organism evidence="1 2">
    <name type="scientific">Cylindrotheca closterium</name>
    <dbReference type="NCBI Taxonomy" id="2856"/>
    <lineage>
        <taxon>Eukaryota</taxon>
        <taxon>Sar</taxon>
        <taxon>Stramenopiles</taxon>
        <taxon>Ochrophyta</taxon>
        <taxon>Bacillariophyta</taxon>
        <taxon>Bacillariophyceae</taxon>
        <taxon>Bacillariophycidae</taxon>
        <taxon>Bacillariales</taxon>
        <taxon>Bacillariaceae</taxon>
        <taxon>Cylindrotheca</taxon>
    </lineage>
</organism>
<comment type="caution">
    <text evidence="1">The sequence shown here is derived from an EMBL/GenBank/DDBJ whole genome shotgun (WGS) entry which is preliminary data.</text>
</comment>
<accession>A0AAD2G7Y9</accession>
<dbReference type="AlphaFoldDB" id="A0AAD2G7Y9"/>
<protein>
    <submittedName>
        <fullName evidence="1">Uncharacterized protein</fullName>
    </submittedName>
</protein>
<sequence length="168" mass="18784">MIETHLQSIEEGTFMADVTMGECFLNFLLHLSLQKLAGVDFTKYFPGPSQSTVWDCWHCTLMGVKSSPYQAVQGITVADEVIHGQPEDSQNVFQWSRVRLNCPGDKDYDPLKPWVSKIRSDGKIVADLSGYVNDLQPSGPNWMEAWHMSCPTASILNHLGIQDAAHKC</sequence>
<dbReference type="EMBL" id="CAKOGP040002236">
    <property type="protein sequence ID" value="CAJ1965939.1"/>
    <property type="molecule type" value="Genomic_DNA"/>
</dbReference>
<proteinExistence type="predicted"/>
<gene>
    <name evidence="1" type="ORF">CYCCA115_LOCUS21525</name>
</gene>